<dbReference type="GO" id="GO:0004386">
    <property type="term" value="F:helicase activity"/>
    <property type="evidence" value="ECO:0007669"/>
    <property type="project" value="UniProtKB-KW"/>
</dbReference>
<feature type="region of interest" description="Disordered" evidence="1">
    <location>
        <begin position="105"/>
        <end position="124"/>
    </location>
</feature>
<keyword evidence="3" id="KW-0378">Hydrolase</keyword>
<keyword evidence="4" id="KW-1185">Reference proteome</keyword>
<dbReference type="Gene3D" id="3.40.50.300">
    <property type="entry name" value="P-loop containing nucleotide triphosphate hydrolases"/>
    <property type="match status" value="1"/>
</dbReference>
<keyword evidence="3" id="KW-0547">Nucleotide-binding</keyword>
<name>A0ABT0FN77_9ACTN</name>
<protein>
    <submittedName>
        <fullName evidence="3">DEAD/DEAH box helicase</fullName>
    </submittedName>
</protein>
<dbReference type="PANTHER" id="PTHR10799">
    <property type="entry name" value="SNF2/RAD54 HELICASE FAMILY"/>
    <property type="match status" value="1"/>
</dbReference>
<dbReference type="InterPro" id="IPR000330">
    <property type="entry name" value="SNF2_N"/>
</dbReference>
<sequence length="635" mass="70258">MTYPESAPDIRVSADDNNPCIRIEQNGIDNDAWDEIALAIGNELPAPGLPLLILPEILIRNRKTLQSILARYTIGLRPDARVRDLLIRSIEDDRAIRASLNLSQATTSPPITNDPDLNNTGPKLTRDLRPFQLRDLNRLTQLRHGANFSVPGAGKTTVTYALHDQERRRGRVNRLLVVAPLSAFDAWEEEAHSIFEPNLTIARWRGGAAPDADVVLINYQKLTGAVNPLSAWMSRRSVHLVVDEAHRAKRGATGQWGRALLALAPLAARRDILTGTPAPNHPKDLAALLQILWPNGERAIELPRRALLTDPPAEAIAAVNDVIRPLYVRTTKEELGLPDVSFKVEPVALRPIQQGIYDAMLDLYSGKFSLDRRDSAMFAQMGEVTMYLLQGASSPRLLSNTADPARAYRYPSLAIPPGSRLAKLLEDYPDHEIPAKFQRAIQIISQNAEAGKKTLVWSNFPHNLIHLEMHLGRLQPALVYGAIPSAEDAPDGLRTREREIRRFRYDPDCMVLLANPQAMSEGVSLHYVCHDAIYIDRTFNAGQYLQSLDRIHRLGLEDGITTNITILVSAGTIDVSVDNRVAEKTRRLARMLADPALVQMALPDDEEYGEPLEDLGDIEAILAHLGSAPTSPANG</sequence>
<reference evidence="3 4" key="1">
    <citation type="submission" date="2022-04" db="EMBL/GenBank/DDBJ databases">
        <title>Genome draft of Actinomadura sp. ATCC 31491.</title>
        <authorList>
            <person name="Shi X."/>
            <person name="Du Y."/>
        </authorList>
    </citation>
    <scope>NUCLEOTIDE SEQUENCE [LARGE SCALE GENOMIC DNA]</scope>
    <source>
        <strain evidence="3 4">ATCC 31491</strain>
    </source>
</reference>
<evidence type="ECO:0000313" key="3">
    <source>
        <dbReference type="EMBL" id="MCK2213361.1"/>
    </source>
</evidence>
<dbReference type="Gene3D" id="3.40.50.10810">
    <property type="entry name" value="Tandem AAA-ATPase domain"/>
    <property type="match status" value="1"/>
</dbReference>
<dbReference type="RefSeq" id="WP_242383479.1">
    <property type="nucleotide sequence ID" value="NZ_JAKRKC020000001.1"/>
</dbReference>
<dbReference type="SMART" id="SM00487">
    <property type="entry name" value="DEXDc"/>
    <property type="match status" value="1"/>
</dbReference>
<dbReference type="EMBL" id="JAKRKC020000001">
    <property type="protein sequence ID" value="MCK2213361.1"/>
    <property type="molecule type" value="Genomic_DNA"/>
</dbReference>
<dbReference type="Proteomes" id="UP001317259">
    <property type="component" value="Unassembled WGS sequence"/>
</dbReference>
<comment type="caution">
    <text evidence="3">The sequence shown here is derived from an EMBL/GenBank/DDBJ whole genome shotgun (WGS) entry which is preliminary data.</text>
</comment>
<dbReference type="InterPro" id="IPR038718">
    <property type="entry name" value="SNF2-like_sf"/>
</dbReference>
<feature type="compositionally biased region" description="Polar residues" evidence="1">
    <location>
        <begin position="105"/>
        <end position="122"/>
    </location>
</feature>
<dbReference type="SUPFAM" id="SSF52540">
    <property type="entry name" value="P-loop containing nucleoside triphosphate hydrolases"/>
    <property type="match status" value="2"/>
</dbReference>
<proteinExistence type="predicted"/>
<evidence type="ECO:0000259" key="2">
    <source>
        <dbReference type="PROSITE" id="PS51192"/>
    </source>
</evidence>
<organism evidence="3 4">
    <name type="scientific">Actinomadura luzonensis</name>
    <dbReference type="NCBI Taxonomy" id="2805427"/>
    <lineage>
        <taxon>Bacteria</taxon>
        <taxon>Bacillati</taxon>
        <taxon>Actinomycetota</taxon>
        <taxon>Actinomycetes</taxon>
        <taxon>Streptosporangiales</taxon>
        <taxon>Thermomonosporaceae</taxon>
        <taxon>Actinomadura</taxon>
    </lineage>
</organism>
<gene>
    <name evidence="3" type="ORF">MF672_006070</name>
</gene>
<dbReference type="InterPro" id="IPR014001">
    <property type="entry name" value="Helicase_ATP-bd"/>
</dbReference>
<accession>A0ABT0FN77</accession>
<dbReference type="PROSITE" id="PS51192">
    <property type="entry name" value="HELICASE_ATP_BIND_1"/>
    <property type="match status" value="1"/>
</dbReference>
<keyword evidence="3" id="KW-0067">ATP-binding</keyword>
<dbReference type="Pfam" id="PF00176">
    <property type="entry name" value="SNF2-rel_dom"/>
    <property type="match status" value="1"/>
</dbReference>
<keyword evidence="3" id="KW-0347">Helicase</keyword>
<evidence type="ECO:0000313" key="4">
    <source>
        <dbReference type="Proteomes" id="UP001317259"/>
    </source>
</evidence>
<feature type="domain" description="Helicase ATP-binding" evidence="2">
    <location>
        <begin position="136"/>
        <end position="295"/>
    </location>
</feature>
<evidence type="ECO:0000256" key="1">
    <source>
        <dbReference type="SAM" id="MobiDB-lite"/>
    </source>
</evidence>
<dbReference type="InterPro" id="IPR027417">
    <property type="entry name" value="P-loop_NTPase"/>
</dbReference>